<evidence type="ECO:0000256" key="1">
    <source>
        <dbReference type="SAM" id="MobiDB-lite"/>
    </source>
</evidence>
<evidence type="ECO:0000256" key="2">
    <source>
        <dbReference type="SAM" id="Phobius"/>
    </source>
</evidence>
<name>A0ABM0ZWQ1_APLCA</name>
<feature type="compositionally biased region" description="Basic and acidic residues" evidence="1">
    <location>
        <begin position="104"/>
        <end position="114"/>
    </location>
</feature>
<feature type="transmembrane region" description="Helical" evidence="2">
    <location>
        <begin position="12"/>
        <end position="36"/>
    </location>
</feature>
<accession>A0ABM0ZWQ1</accession>
<evidence type="ECO:0000313" key="4">
    <source>
        <dbReference type="RefSeq" id="XP_012936076.2"/>
    </source>
</evidence>
<keyword evidence="2" id="KW-0472">Membrane</keyword>
<organism evidence="3 4">
    <name type="scientific">Aplysia californica</name>
    <name type="common">California sea hare</name>
    <dbReference type="NCBI Taxonomy" id="6500"/>
    <lineage>
        <taxon>Eukaryota</taxon>
        <taxon>Metazoa</taxon>
        <taxon>Spiralia</taxon>
        <taxon>Lophotrochozoa</taxon>
        <taxon>Mollusca</taxon>
        <taxon>Gastropoda</taxon>
        <taxon>Heterobranchia</taxon>
        <taxon>Euthyneura</taxon>
        <taxon>Tectipleura</taxon>
        <taxon>Aplysiida</taxon>
        <taxon>Aplysioidea</taxon>
        <taxon>Aplysiidae</taxon>
        <taxon>Aplysia</taxon>
    </lineage>
</organism>
<feature type="compositionally biased region" description="Basic and acidic residues" evidence="1">
    <location>
        <begin position="215"/>
        <end position="224"/>
    </location>
</feature>
<gene>
    <name evidence="4" type="primary">LOC106011345</name>
</gene>
<reference evidence="4" key="1">
    <citation type="submission" date="2025-08" db="UniProtKB">
        <authorList>
            <consortium name="RefSeq"/>
        </authorList>
    </citation>
    <scope>IDENTIFICATION</scope>
</reference>
<protein>
    <submittedName>
        <fullName evidence="4">Uncharacterized protein LOC106011345</fullName>
    </submittedName>
</protein>
<keyword evidence="2" id="KW-1133">Transmembrane helix</keyword>
<feature type="region of interest" description="Disordered" evidence="1">
    <location>
        <begin position="93"/>
        <end position="261"/>
    </location>
</feature>
<feature type="compositionally biased region" description="Basic and acidic residues" evidence="1">
    <location>
        <begin position="232"/>
        <end position="246"/>
    </location>
</feature>
<proteinExistence type="predicted"/>
<dbReference type="GeneID" id="106011345"/>
<sequence>MDDRMDLSWSCYLAAVAGAIFMFYWTPLFVNFCLIYEKDRQKPSGHSFVENLSMGVIETDTISGGESFLFKPSSAVATVSLDKEQNETRVKFNIGGNLGNDQNNVDKEEAKDSAQNDANTGNPEEKAGVVQDEVNGEGRFESEAIKKSKGESSKGKLQSVDKPKMATPATEQLGKGLSPKGGKEEGKDPKAKGGKGKVSVGKKGESKGGKVGKGKVSDSGETKKTKTTTVSEGEKKEGESAKETLSKKTGKTGGKKKATKK</sequence>
<evidence type="ECO:0000313" key="3">
    <source>
        <dbReference type="Proteomes" id="UP000694888"/>
    </source>
</evidence>
<dbReference type="RefSeq" id="XP_012936076.2">
    <property type="nucleotide sequence ID" value="XM_013080622.2"/>
</dbReference>
<feature type="compositionally biased region" description="Basic residues" evidence="1">
    <location>
        <begin position="248"/>
        <end position="261"/>
    </location>
</feature>
<feature type="compositionally biased region" description="Basic and acidic residues" evidence="1">
    <location>
        <begin position="136"/>
        <end position="164"/>
    </location>
</feature>
<keyword evidence="3" id="KW-1185">Reference proteome</keyword>
<feature type="compositionally biased region" description="Basic and acidic residues" evidence="1">
    <location>
        <begin position="181"/>
        <end position="191"/>
    </location>
</feature>
<keyword evidence="2" id="KW-0812">Transmembrane</keyword>
<dbReference type="Proteomes" id="UP000694888">
    <property type="component" value="Unplaced"/>
</dbReference>